<dbReference type="EMBL" id="JAMQOT010000007">
    <property type="protein sequence ID" value="MDF9747481.1"/>
    <property type="molecule type" value="Genomic_DNA"/>
</dbReference>
<keyword evidence="1" id="KW-0812">Transmembrane</keyword>
<feature type="transmembrane region" description="Helical" evidence="1">
    <location>
        <begin position="103"/>
        <end position="130"/>
    </location>
</feature>
<proteinExistence type="predicted"/>
<protein>
    <submittedName>
        <fullName evidence="2">ABC transporter permease</fullName>
    </submittedName>
</protein>
<evidence type="ECO:0000313" key="2">
    <source>
        <dbReference type="EMBL" id="MDF9747481.1"/>
    </source>
</evidence>
<feature type="transmembrane region" description="Helical" evidence="1">
    <location>
        <begin position="214"/>
        <end position="239"/>
    </location>
</feature>
<gene>
    <name evidence="2" type="ORF">NDI89_17995</name>
</gene>
<keyword evidence="3" id="KW-1185">Reference proteome</keyword>
<accession>A0A9Q4Q3E7</accession>
<sequence length="251" mass="27548">MALVRAVFEKELTLLKRYWFNTVGGLAANYILFVFMFFGGQAVAPTVFENNLTGIIVGWFVWAMSWSSFQESAQTLTREATWGTLEQTYMTPIGIFPIMTARIIVGLAFTVTTGLIMLILMMATTGHWVLFDPFTVLPIAFVTMASATGLGFAFGGLALIYKQISSIFLIVQFLLLGAIGSPDLAITKVLPLSWGTTLLTYAMEENVSLWQLPIFDLLGVVAVSTGYIGIGYAAFGYAVRVAKRRGIMGHY</sequence>
<keyword evidence="1" id="KW-0472">Membrane</keyword>
<reference evidence="2" key="1">
    <citation type="submission" date="2022-06" db="EMBL/GenBank/DDBJ databases">
        <title>Natrinema sp. a new haloarchaeum isolate from saline soil.</title>
        <authorList>
            <person name="Strakova D."/>
            <person name="Galisteo C."/>
            <person name="Sanchez-Porro C."/>
            <person name="Ventosa A."/>
        </authorList>
    </citation>
    <scope>NUCLEOTIDE SEQUENCE</scope>
    <source>
        <strain evidence="2">S1CR25-10</strain>
    </source>
</reference>
<name>A0A9Q4Q3E7_9EURY</name>
<keyword evidence="1" id="KW-1133">Transmembrane helix</keyword>
<dbReference type="PANTHER" id="PTHR43229">
    <property type="entry name" value="NODULATION PROTEIN J"/>
    <property type="match status" value="1"/>
</dbReference>
<dbReference type="InterPro" id="IPR051784">
    <property type="entry name" value="Nod_factor_ABC_transporter"/>
</dbReference>
<feature type="transmembrane region" description="Helical" evidence="1">
    <location>
        <begin position="173"/>
        <end position="194"/>
    </location>
</feature>
<feature type="transmembrane region" description="Helical" evidence="1">
    <location>
        <begin position="136"/>
        <end position="161"/>
    </location>
</feature>
<organism evidence="2 3">
    <name type="scientific">Natrinema salsiterrestre</name>
    <dbReference type="NCBI Taxonomy" id="2950540"/>
    <lineage>
        <taxon>Archaea</taxon>
        <taxon>Methanobacteriati</taxon>
        <taxon>Methanobacteriota</taxon>
        <taxon>Stenosarchaea group</taxon>
        <taxon>Halobacteria</taxon>
        <taxon>Halobacteriales</taxon>
        <taxon>Natrialbaceae</taxon>
        <taxon>Natrinema</taxon>
    </lineage>
</organism>
<dbReference type="RefSeq" id="WP_277523524.1">
    <property type="nucleotide sequence ID" value="NZ_JAMQOT010000007.1"/>
</dbReference>
<dbReference type="AlphaFoldDB" id="A0A9Q4Q3E7"/>
<evidence type="ECO:0000313" key="3">
    <source>
        <dbReference type="Proteomes" id="UP001154061"/>
    </source>
</evidence>
<feature type="transmembrane region" description="Helical" evidence="1">
    <location>
        <begin position="18"/>
        <end position="39"/>
    </location>
</feature>
<dbReference type="PANTHER" id="PTHR43229:SF6">
    <property type="entry name" value="ABC-TYPE MULTIDRUG TRANSPORT SYSTEM, PERMEASE COMPONENT"/>
    <property type="match status" value="1"/>
</dbReference>
<evidence type="ECO:0000256" key="1">
    <source>
        <dbReference type="SAM" id="Phobius"/>
    </source>
</evidence>
<dbReference type="Proteomes" id="UP001154061">
    <property type="component" value="Unassembled WGS sequence"/>
</dbReference>
<feature type="transmembrane region" description="Helical" evidence="1">
    <location>
        <begin position="51"/>
        <end position="69"/>
    </location>
</feature>
<comment type="caution">
    <text evidence="2">The sequence shown here is derived from an EMBL/GenBank/DDBJ whole genome shotgun (WGS) entry which is preliminary data.</text>
</comment>